<dbReference type="OrthoDB" id="2235251at2"/>
<dbReference type="GO" id="GO:0008234">
    <property type="term" value="F:cysteine-type peptidase activity"/>
    <property type="evidence" value="ECO:0007669"/>
    <property type="project" value="InterPro"/>
</dbReference>
<dbReference type="InterPro" id="IPR038765">
    <property type="entry name" value="Papain-like_cys_pep_sf"/>
</dbReference>
<dbReference type="PRINTS" id="PR00797">
    <property type="entry name" value="STREPTOPAIN"/>
</dbReference>
<dbReference type="Gene3D" id="3.90.70.50">
    <property type="entry name" value="Peptidase C10, streptopain"/>
    <property type="match status" value="1"/>
</dbReference>
<feature type="chain" id="PRO_5003138188" evidence="2">
    <location>
        <begin position="19"/>
        <end position="565"/>
    </location>
</feature>
<feature type="active site" description="Proton acceptor" evidence="1">
    <location>
        <position position="311"/>
    </location>
</feature>
<dbReference type="BioCyc" id="PMAR862515-HMP:GMOO-1264-MONOMER"/>
<dbReference type="eggNOG" id="ENOG50309XW">
    <property type="taxonomic scope" value="Bacteria"/>
</dbReference>
<dbReference type="RefSeq" id="WP_006949262.1">
    <property type="nucleotide sequence ID" value="NZ_BAJI01000003.1"/>
</dbReference>
<accession>E0NT15</accession>
<organism evidence="3 4">
    <name type="scientific">Hoylesella marshii DSM 16973 = JCM 13450</name>
    <dbReference type="NCBI Taxonomy" id="862515"/>
    <lineage>
        <taxon>Bacteria</taxon>
        <taxon>Pseudomonadati</taxon>
        <taxon>Bacteroidota</taxon>
        <taxon>Bacteroidia</taxon>
        <taxon>Bacteroidales</taxon>
        <taxon>Prevotellaceae</taxon>
        <taxon>Hoylesella</taxon>
    </lineage>
</organism>
<dbReference type="GO" id="GO:0006508">
    <property type="term" value="P:proteolysis"/>
    <property type="evidence" value="ECO:0007669"/>
    <property type="project" value="InterPro"/>
</dbReference>
<reference evidence="3" key="1">
    <citation type="submission" date="2010-07" db="EMBL/GenBank/DDBJ databases">
        <authorList>
            <person name="Muzny D."/>
            <person name="Qin X."/>
            <person name="Deng J."/>
            <person name="Jiang H."/>
            <person name="Liu Y."/>
            <person name="Qu J."/>
            <person name="Song X.-Z."/>
            <person name="Zhang L."/>
            <person name="Thornton R."/>
            <person name="Coyle M."/>
            <person name="Francisco L."/>
            <person name="Jackson L."/>
            <person name="Javaid M."/>
            <person name="Korchina V."/>
            <person name="Kovar C."/>
            <person name="Mata R."/>
            <person name="Mathew T."/>
            <person name="Ngo R."/>
            <person name="Nguyen L."/>
            <person name="Nguyen N."/>
            <person name="Okwuonu G."/>
            <person name="Ongeri F."/>
            <person name="Pham C."/>
            <person name="Simmons D."/>
            <person name="Wilczek-Boney K."/>
            <person name="Hale W."/>
            <person name="Jakkamsetti A."/>
            <person name="Pham P."/>
            <person name="Ruth R."/>
            <person name="San Lucas F."/>
            <person name="Warren J."/>
            <person name="Zhang J."/>
            <person name="Zhao Z."/>
            <person name="Zhou C."/>
            <person name="Zhu D."/>
            <person name="Lee S."/>
            <person name="Bess C."/>
            <person name="Blankenburg K."/>
            <person name="Forbes L."/>
            <person name="Fu Q."/>
            <person name="Gubbala S."/>
            <person name="Hirani K."/>
            <person name="Jayaseelan J.C."/>
            <person name="Lara F."/>
            <person name="Munidasa M."/>
            <person name="Palculict T."/>
            <person name="Patil S."/>
            <person name="Pu L.-L."/>
            <person name="Saada N."/>
            <person name="Tang L."/>
            <person name="Weissenberger G."/>
            <person name="Zhu Y."/>
            <person name="Hemphill L."/>
            <person name="Shang Y."/>
            <person name="Youmans B."/>
            <person name="Ayvaz T."/>
            <person name="Ross M."/>
            <person name="Santibanez J."/>
            <person name="Aqrawi P."/>
            <person name="Gross S."/>
            <person name="Joshi V."/>
            <person name="Fowler G."/>
            <person name="Nazareth L."/>
            <person name="Reid J."/>
            <person name="Worley K."/>
            <person name="Petrosino J."/>
            <person name="Highlander S."/>
            <person name="Gibbs R."/>
        </authorList>
    </citation>
    <scope>NUCLEOTIDE SEQUENCE [LARGE SCALE GENOMIC DNA]</scope>
    <source>
        <strain evidence="3">DSM 16973</strain>
    </source>
</reference>
<gene>
    <name evidence="3" type="ORF">HMPREF0658_1242</name>
</gene>
<protein>
    <submittedName>
        <fullName evidence="3">Peptidase C10 family</fullName>
    </submittedName>
</protein>
<sequence>MKKILIAMICLFALTAKAAIRTDKEMSQAACQALSALSGNASLAKGMGEIPSAGIEKLYDDSQLAVFGSSEAGYALVSYDDTWPAVLACSPHAFRGVSAPLSWYMQAVKQAMAYRQATTATLPASYGYAAAVEPFVETHWGQTKPYNDLCPTNASGEHYLTGCVATSMAQIMRYYRYPIHGTGTNTYGFTPQGEGGTGYNISVDFSAATYDWENMIPSYKNGYTQQQAHAVSTIMYHCGVAVSMQYSMTFSGAFSREAREAFIKYFGYDSGANLCSRDFYSANEWMRMVYGELNAHRPIYYTGTDKNAGGHAFVLCGYDAQGRVWVNWGWDGNDDGYFNIALLNPGSQSYSAYQDMVIGISPQKVMEHESHLCMDHPFTVSRAGKNISLNGSDIINRGGAPFTGRVAVIMQKGNRQVVLCSTDITSPVANYDRYSVSSLYTVHPLPADIDDGVWRVFMGSRDSEDTEWRLVRHWNGNANNYNSAMVTISNRRITNVSQELDDKWFTTGITSADMDVPLSTPIRVYDVQGRQLLTAPTGDFNPSTMLPAHGTFIVKQGKRTWKICR</sequence>
<evidence type="ECO:0000313" key="4">
    <source>
        <dbReference type="Proteomes" id="UP000004394"/>
    </source>
</evidence>
<proteinExistence type="predicted"/>
<dbReference type="InterPro" id="IPR000200">
    <property type="entry name" value="Peptidase_C10"/>
</dbReference>
<keyword evidence="2" id="KW-0732">Signal</keyword>
<dbReference type="InterPro" id="IPR044934">
    <property type="entry name" value="Streptopain_sf"/>
</dbReference>
<dbReference type="Proteomes" id="UP000004394">
    <property type="component" value="Unassembled WGS sequence"/>
</dbReference>
<comment type="caution">
    <text evidence="3">The sequence shown here is derived from an EMBL/GenBank/DDBJ whole genome shotgun (WGS) entry which is preliminary data.</text>
</comment>
<evidence type="ECO:0000313" key="3">
    <source>
        <dbReference type="EMBL" id="EFM01754.1"/>
    </source>
</evidence>
<feature type="active site" description="Nucleophile" evidence="1">
    <location>
        <position position="163"/>
    </location>
</feature>
<feature type="signal peptide" evidence="2">
    <location>
        <begin position="1"/>
        <end position="18"/>
    </location>
</feature>
<dbReference type="EMBL" id="AEEI01000043">
    <property type="protein sequence ID" value="EFM01754.1"/>
    <property type="molecule type" value="Genomic_DNA"/>
</dbReference>
<dbReference type="Pfam" id="PF01640">
    <property type="entry name" value="Peptidase_C10"/>
    <property type="match status" value="1"/>
</dbReference>
<dbReference type="SUPFAM" id="SSF54001">
    <property type="entry name" value="Cysteine proteinases"/>
    <property type="match status" value="1"/>
</dbReference>
<evidence type="ECO:0000256" key="1">
    <source>
        <dbReference type="PIRSR" id="PIRSR600200-1"/>
    </source>
</evidence>
<dbReference type="HOGENOM" id="CLU_018139_0_0_10"/>
<evidence type="ECO:0000256" key="2">
    <source>
        <dbReference type="SAM" id="SignalP"/>
    </source>
</evidence>
<keyword evidence="4" id="KW-1185">Reference proteome</keyword>
<dbReference type="STRING" id="862515.HMPREF0658_1242"/>
<dbReference type="AlphaFoldDB" id="E0NT15"/>
<name>E0NT15_9BACT</name>